<keyword evidence="3" id="KW-1185">Reference proteome</keyword>
<dbReference type="OrthoDB" id="8193282at2759"/>
<feature type="non-terminal residue" evidence="2">
    <location>
        <position position="1"/>
    </location>
</feature>
<evidence type="ECO:0000313" key="3">
    <source>
        <dbReference type="Proteomes" id="UP000699462"/>
    </source>
</evidence>
<dbReference type="Pfam" id="PF14911">
    <property type="entry name" value="MMS22L_C"/>
    <property type="match status" value="1"/>
</dbReference>
<dbReference type="Proteomes" id="UP000699462">
    <property type="component" value="Unassembled WGS sequence"/>
</dbReference>
<feature type="domain" description="MMS22-like C-terminal" evidence="1">
    <location>
        <begin position="266"/>
        <end position="384"/>
    </location>
</feature>
<organism evidence="2 3">
    <name type="scientific">Paragonimus westermani</name>
    <dbReference type="NCBI Taxonomy" id="34504"/>
    <lineage>
        <taxon>Eukaryota</taxon>
        <taxon>Metazoa</taxon>
        <taxon>Spiralia</taxon>
        <taxon>Lophotrochozoa</taxon>
        <taxon>Platyhelminthes</taxon>
        <taxon>Trematoda</taxon>
        <taxon>Digenea</taxon>
        <taxon>Plagiorchiida</taxon>
        <taxon>Troglotremata</taxon>
        <taxon>Troglotrematidae</taxon>
        <taxon>Paragonimus</taxon>
    </lineage>
</organism>
<gene>
    <name evidence="2" type="ORF">P879_04890</name>
</gene>
<dbReference type="InterPro" id="IPR029424">
    <property type="entry name" value="MMS22L_C"/>
</dbReference>
<name>A0A8T0DH10_9TREM</name>
<comment type="caution">
    <text evidence="2">The sequence shown here is derived from an EMBL/GenBank/DDBJ whole genome shotgun (WGS) entry which is preliminary data.</text>
</comment>
<reference evidence="2 3" key="1">
    <citation type="submission" date="2019-07" db="EMBL/GenBank/DDBJ databases">
        <title>Annotation for the trematode Paragonimus westermani.</title>
        <authorList>
            <person name="Choi Y.-J."/>
        </authorList>
    </citation>
    <scope>NUCLEOTIDE SEQUENCE [LARGE SCALE GENOMIC DNA]</scope>
    <source>
        <strain evidence="2">180907_Pwestermani</strain>
    </source>
</reference>
<protein>
    <recommendedName>
        <fullName evidence="1">MMS22-like C-terminal domain-containing protein</fullName>
    </recommendedName>
</protein>
<proteinExistence type="predicted"/>
<evidence type="ECO:0000259" key="1">
    <source>
        <dbReference type="Pfam" id="PF14911"/>
    </source>
</evidence>
<dbReference type="EMBL" id="JTDF01004393">
    <property type="protein sequence ID" value="KAF8566940.1"/>
    <property type="molecule type" value="Genomic_DNA"/>
</dbReference>
<dbReference type="AlphaFoldDB" id="A0A8T0DH10"/>
<sequence>CAFYADVHLIDSYGSCSVSIPPVSPNALGSVWSDVYPYFKERIQRKSNQSNPLTERAARELATIALEFVNLSYIDCTVQTIISVTKPLDLLEFFAFDQTVDYAVRFAVFEVCFTSPGTLEHLIASSITSSGDDTITIGWRFLTCWLAYCLLVRPCAEEREQNHLNSYERLTVIGSQFSTHFPSEVANLVTESDIELTLLKIAARFDELTAFHERMAYKLLASTHLNRLCLLLCDCCSVSSLARDTHTGLDFCRLPDLTVDSLNFVGYRAVSLLIRHCAQLLHAPATGPGALSAMEQLIDNFVLPRQLYDWERLCKHTSSTSVEQPLAKSVVECLCDKLTEFTTGLAQLAWRSDAYIARILRDIIRLYYAHLGSECIAAAIVNSPTVDYRAHLLQLSMHEAMNELISRNSEQREPPRQQQPVQQRRRALAKWIQLCHVVLDGSRSIEACQRDAPYIVGPLLFSRADVDNETWMSVEMKQDCRSIFTKCKQAITAVTSTELRNGLHETCKGLNRVYEHLPDLCTYFGIKQS</sequence>
<evidence type="ECO:0000313" key="2">
    <source>
        <dbReference type="EMBL" id="KAF8566940.1"/>
    </source>
</evidence>
<accession>A0A8T0DH10</accession>